<dbReference type="InterPro" id="IPR036305">
    <property type="entry name" value="RGS_sf"/>
</dbReference>
<evidence type="ECO:0000256" key="1">
    <source>
        <dbReference type="ARBA" id="ARBA00022468"/>
    </source>
</evidence>
<dbReference type="GO" id="GO:0008277">
    <property type="term" value="P:regulation of G protein-coupled receptor signaling pathway"/>
    <property type="evidence" value="ECO:0007669"/>
    <property type="project" value="TreeGrafter"/>
</dbReference>
<sequence length="128" mass="15273">IRQKASSIWSTYLQDTDDGSCRINIDNRTRHECQQLLLTNPSIHTFEKAQSQIYQLMKYDSYTRFLKSDMYRHCIRDEIQGKSISYSKQQFSKNNEERSNSFVKLKDEEKKDKKRSPFLPWAKGKIII</sequence>
<protein>
    <recommendedName>
        <fullName evidence="3">RGS domain-containing protein</fullName>
    </recommendedName>
</protein>
<dbReference type="InterPro" id="IPR044926">
    <property type="entry name" value="RGS_subdomain_2"/>
</dbReference>
<evidence type="ECO:0000256" key="2">
    <source>
        <dbReference type="SAM" id="MobiDB-lite"/>
    </source>
</evidence>
<name>A0A8S3GGI2_9BILA</name>
<feature type="domain" description="RGS" evidence="3">
    <location>
        <begin position="1"/>
        <end position="75"/>
    </location>
</feature>
<dbReference type="AlphaFoldDB" id="A0A8S3GGI2"/>
<evidence type="ECO:0000313" key="6">
    <source>
        <dbReference type="Proteomes" id="UP000681967"/>
    </source>
</evidence>
<dbReference type="Gene3D" id="1.10.196.10">
    <property type="match status" value="1"/>
</dbReference>
<organism evidence="4 6">
    <name type="scientific">Rotaria magnacalcarata</name>
    <dbReference type="NCBI Taxonomy" id="392030"/>
    <lineage>
        <taxon>Eukaryota</taxon>
        <taxon>Metazoa</taxon>
        <taxon>Spiralia</taxon>
        <taxon>Gnathifera</taxon>
        <taxon>Rotifera</taxon>
        <taxon>Eurotatoria</taxon>
        <taxon>Bdelloidea</taxon>
        <taxon>Philodinida</taxon>
        <taxon>Philodinidae</taxon>
        <taxon>Rotaria</taxon>
    </lineage>
</organism>
<reference evidence="4" key="1">
    <citation type="submission" date="2021-02" db="EMBL/GenBank/DDBJ databases">
        <authorList>
            <person name="Nowell W R."/>
        </authorList>
    </citation>
    <scope>NUCLEOTIDE SEQUENCE</scope>
</reference>
<keyword evidence="1" id="KW-0343">GTPase activation</keyword>
<dbReference type="PANTHER" id="PTHR45945:SF3">
    <property type="entry name" value="REGULATOR OF G-PROTEIN SIGNALING LOCO"/>
    <property type="match status" value="1"/>
</dbReference>
<dbReference type="Gene3D" id="1.10.167.10">
    <property type="entry name" value="Regulator of G-protein Signalling 4, domain 2"/>
    <property type="match status" value="1"/>
</dbReference>
<dbReference type="InterPro" id="IPR046995">
    <property type="entry name" value="RGS10/12/14-like"/>
</dbReference>
<dbReference type="PROSITE" id="PS50132">
    <property type="entry name" value="RGS"/>
    <property type="match status" value="1"/>
</dbReference>
<feature type="compositionally biased region" description="Basic and acidic residues" evidence="2">
    <location>
        <begin position="94"/>
        <end position="111"/>
    </location>
</feature>
<dbReference type="EMBL" id="CAJOBH010265786">
    <property type="protein sequence ID" value="CAF5160822.1"/>
    <property type="molecule type" value="Genomic_DNA"/>
</dbReference>
<evidence type="ECO:0000313" key="4">
    <source>
        <dbReference type="EMBL" id="CAF5160822.1"/>
    </source>
</evidence>
<dbReference type="SUPFAM" id="SSF48097">
    <property type="entry name" value="Regulator of G-protein signaling, RGS"/>
    <property type="match status" value="1"/>
</dbReference>
<dbReference type="Pfam" id="PF00615">
    <property type="entry name" value="RGS"/>
    <property type="match status" value="1"/>
</dbReference>
<dbReference type="GO" id="GO:0005886">
    <property type="term" value="C:plasma membrane"/>
    <property type="evidence" value="ECO:0007669"/>
    <property type="project" value="TreeGrafter"/>
</dbReference>
<dbReference type="InterPro" id="IPR024066">
    <property type="entry name" value="RGS_subdom1/3"/>
</dbReference>
<comment type="caution">
    <text evidence="4">The sequence shown here is derived from an EMBL/GenBank/DDBJ whole genome shotgun (WGS) entry which is preliminary data.</text>
</comment>
<dbReference type="EMBL" id="CAJOBI010357268">
    <property type="protein sequence ID" value="CAF5224542.1"/>
    <property type="molecule type" value="Genomic_DNA"/>
</dbReference>
<feature type="non-terminal residue" evidence="4">
    <location>
        <position position="1"/>
    </location>
</feature>
<proteinExistence type="predicted"/>
<dbReference type="GO" id="GO:0005634">
    <property type="term" value="C:nucleus"/>
    <property type="evidence" value="ECO:0007669"/>
    <property type="project" value="TreeGrafter"/>
</dbReference>
<feature type="region of interest" description="Disordered" evidence="2">
    <location>
        <begin position="89"/>
        <end position="116"/>
    </location>
</feature>
<dbReference type="InterPro" id="IPR016137">
    <property type="entry name" value="RGS"/>
</dbReference>
<evidence type="ECO:0000259" key="3">
    <source>
        <dbReference type="PROSITE" id="PS50132"/>
    </source>
</evidence>
<gene>
    <name evidence="4" type="ORF">BYL167_LOCUS74512</name>
    <name evidence="5" type="ORF">SMN809_LOCUS83850</name>
</gene>
<dbReference type="GO" id="GO:0005737">
    <property type="term" value="C:cytoplasm"/>
    <property type="evidence" value="ECO:0007669"/>
    <property type="project" value="TreeGrafter"/>
</dbReference>
<dbReference type="Proteomes" id="UP000681967">
    <property type="component" value="Unassembled WGS sequence"/>
</dbReference>
<dbReference type="PANTHER" id="PTHR45945">
    <property type="entry name" value="REGULATOR OF G-PROTEIN SIGNALING LOCO"/>
    <property type="match status" value="1"/>
</dbReference>
<evidence type="ECO:0000313" key="5">
    <source>
        <dbReference type="EMBL" id="CAF5224542.1"/>
    </source>
</evidence>
<dbReference type="GO" id="GO:0005096">
    <property type="term" value="F:GTPase activator activity"/>
    <property type="evidence" value="ECO:0007669"/>
    <property type="project" value="UniProtKB-KW"/>
</dbReference>
<accession>A0A8S3GGI2</accession>
<dbReference type="Proteomes" id="UP000676336">
    <property type="component" value="Unassembled WGS sequence"/>
</dbReference>